<dbReference type="InterPro" id="IPR050802">
    <property type="entry name" value="EF-GSTs"/>
</dbReference>
<dbReference type="InterPro" id="IPR036282">
    <property type="entry name" value="Glutathione-S-Trfase_C_sf"/>
</dbReference>
<evidence type="ECO:0000313" key="4">
    <source>
        <dbReference type="EMBL" id="TPX73927.1"/>
    </source>
</evidence>
<dbReference type="InterPro" id="IPR036249">
    <property type="entry name" value="Thioredoxin-like_sf"/>
</dbReference>
<proteinExistence type="inferred from homology"/>
<dbReference type="PROSITE" id="PS50405">
    <property type="entry name" value="GST_CTER"/>
    <property type="match status" value="1"/>
</dbReference>
<dbReference type="FunFam" id="1.20.1050.10:FF:000006">
    <property type="entry name" value="Elongation factor 1 gamma"/>
    <property type="match status" value="1"/>
</dbReference>
<feature type="domain" description="GST N-terminal" evidence="2">
    <location>
        <begin position="3"/>
        <end position="84"/>
    </location>
</feature>
<dbReference type="STRING" id="246404.A0A507FEB7"/>
<gene>
    <name evidence="4" type="ORF">CcCBS67573_g04796</name>
</gene>
<name>A0A507FEB7_9FUNG</name>
<dbReference type="AlphaFoldDB" id="A0A507FEB7"/>
<protein>
    <recommendedName>
        <fullName evidence="6">Glutathione transferase</fullName>
    </recommendedName>
</protein>
<accession>A0A507FEB7</accession>
<feature type="domain" description="GST C-terminal" evidence="3">
    <location>
        <begin position="89"/>
        <end position="222"/>
    </location>
</feature>
<comment type="caution">
    <text evidence="4">The sequence shown here is derived from an EMBL/GenBank/DDBJ whole genome shotgun (WGS) entry which is preliminary data.</text>
</comment>
<dbReference type="InterPro" id="IPR004045">
    <property type="entry name" value="Glutathione_S-Trfase_N"/>
</dbReference>
<reference evidence="4 5" key="1">
    <citation type="journal article" date="2019" name="Sci. Rep.">
        <title>Comparative genomics of chytrid fungi reveal insights into the obligate biotrophic and pathogenic lifestyle of Synchytrium endobioticum.</title>
        <authorList>
            <person name="van de Vossenberg B.T.L.H."/>
            <person name="Warris S."/>
            <person name="Nguyen H.D.T."/>
            <person name="van Gent-Pelzer M.P.E."/>
            <person name="Joly D.L."/>
            <person name="van de Geest H.C."/>
            <person name="Bonants P.J.M."/>
            <person name="Smith D.S."/>
            <person name="Levesque C.A."/>
            <person name="van der Lee T.A.J."/>
        </authorList>
    </citation>
    <scope>NUCLEOTIDE SEQUENCE [LARGE SCALE GENOMIC DNA]</scope>
    <source>
        <strain evidence="4 5">CBS 675.73</strain>
    </source>
</reference>
<dbReference type="PANTHER" id="PTHR43986">
    <property type="entry name" value="ELONGATION FACTOR 1-GAMMA"/>
    <property type="match status" value="1"/>
</dbReference>
<sequence length="224" mass="24546">MAPIGKIHSYPNNPRVAKALIAAKYNGIEVEVVPVEMGKSNKTPEFLKKFPLGKVPAFEANDGFTLYESNAIAFYVAAYKQGTSLLGASPKESAKIQQFIGLADNEIAPAAATWLFPILGWMPNNEQNTNKAKEDIKKVLAALNEHLLVNTYLVGETITLADITVVTALLNFYRMVFDASFRASFKNVTRWFVTCVNQTQFKDVLGEVKLAEKAQTASDKPAAA</sequence>
<dbReference type="FunFam" id="3.40.30.10:FF:000148">
    <property type="entry name" value="Elongation factor 1B gamma"/>
    <property type="match status" value="1"/>
</dbReference>
<evidence type="ECO:0000259" key="3">
    <source>
        <dbReference type="PROSITE" id="PS50405"/>
    </source>
</evidence>
<dbReference type="Pfam" id="PF00043">
    <property type="entry name" value="GST_C"/>
    <property type="match status" value="1"/>
</dbReference>
<dbReference type="SFLD" id="SFLDS00019">
    <property type="entry name" value="Glutathione_Transferase_(cytos"/>
    <property type="match status" value="1"/>
</dbReference>
<organism evidence="4 5">
    <name type="scientific">Chytriomyces confervae</name>
    <dbReference type="NCBI Taxonomy" id="246404"/>
    <lineage>
        <taxon>Eukaryota</taxon>
        <taxon>Fungi</taxon>
        <taxon>Fungi incertae sedis</taxon>
        <taxon>Chytridiomycota</taxon>
        <taxon>Chytridiomycota incertae sedis</taxon>
        <taxon>Chytridiomycetes</taxon>
        <taxon>Chytridiales</taxon>
        <taxon>Chytriomycetaceae</taxon>
        <taxon>Chytriomyces</taxon>
    </lineage>
</organism>
<evidence type="ECO:0000256" key="1">
    <source>
        <dbReference type="RuleBase" id="RU003494"/>
    </source>
</evidence>
<comment type="similarity">
    <text evidence="1">Belongs to the GST superfamily.</text>
</comment>
<feature type="non-terminal residue" evidence="4">
    <location>
        <position position="224"/>
    </location>
</feature>
<dbReference type="InterPro" id="IPR040079">
    <property type="entry name" value="Glutathione_S-Trfase"/>
</dbReference>
<dbReference type="CDD" id="cd03044">
    <property type="entry name" value="GST_N_EF1Bgamma"/>
    <property type="match status" value="1"/>
</dbReference>
<dbReference type="SUPFAM" id="SSF47616">
    <property type="entry name" value="GST C-terminal domain-like"/>
    <property type="match status" value="1"/>
</dbReference>
<evidence type="ECO:0008006" key="6">
    <source>
        <dbReference type="Google" id="ProtNLM"/>
    </source>
</evidence>
<dbReference type="CDD" id="cd03181">
    <property type="entry name" value="GST_C_EF1Bgamma_like"/>
    <property type="match status" value="1"/>
</dbReference>
<dbReference type="Gene3D" id="1.20.1050.10">
    <property type="match status" value="1"/>
</dbReference>
<dbReference type="SFLD" id="SFLDG00358">
    <property type="entry name" value="Main_(cytGST)"/>
    <property type="match status" value="1"/>
</dbReference>
<dbReference type="GO" id="GO:0006414">
    <property type="term" value="P:translational elongation"/>
    <property type="evidence" value="ECO:0007669"/>
    <property type="project" value="TreeGrafter"/>
</dbReference>
<evidence type="ECO:0000259" key="2">
    <source>
        <dbReference type="PROSITE" id="PS50404"/>
    </source>
</evidence>
<dbReference type="PROSITE" id="PS50404">
    <property type="entry name" value="GST_NTER"/>
    <property type="match status" value="1"/>
</dbReference>
<keyword evidence="5" id="KW-1185">Reference proteome</keyword>
<dbReference type="Proteomes" id="UP000320333">
    <property type="component" value="Unassembled WGS sequence"/>
</dbReference>
<dbReference type="Pfam" id="PF02798">
    <property type="entry name" value="GST_N"/>
    <property type="match status" value="1"/>
</dbReference>
<dbReference type="Gene3D" id="3.40.30.10">
    <property type="entry name" value="Glutaredoxin"/>
    <property type="match status" value="1"/>
</dbReference>
<dbReference type="InterPro" id="IPR004046">
    <property type="entry name" value="GST_C"/>
</dbReference>
<evidence type="ECO:0000313" key="5">
    <source>
        <dbReference type="Proteomes" id="UP000320333"/>
    </source>
</evidence>
<dbReference type="OrthoDB" id="249703at2759"/>
<dbReference type="InterPro" id="IPR010987">
    <property type="entry name" value="Glutathione-S-Trfase_C-like"/>
</dbReference>
<dbReference type="SUPFAM" id="SSF52833">
    <property type="entry name" value="Thioredoxin-like"/>
    <property type="match status" value="1"/>
</dbReference>
<dbReference type="GO" id="GO:0005634">
    <property type="term" value="C:nucleus"/>
    <property type="evidence" value="ECO:0007669"/>
    <property type="project" value="TreeGrafter"/>
</dbReference>
<dbReference type="PANTHER" id="PTHR43986:SF1">
    <property type="entry name" value="ELONGATION FACTOR 1-GAMMA"/>
    <property type="match status" value="1"/>
</dbReference>
<dbReference type="EMBL" id="QEAP01000155">
    <property type="protein sequence ID" value="TPX73927.1"/>
    <property type="molecule type" value="Genomic_DNA"/>
</dbReference>
<dbReference type="GO" id="GO:0005737">
    <property type="term" value="C:cytoplasm"/>
    <property type="evidence" value="ECO:0007669"/>
    <property type="project" value="TreeGrafter"/>
</dbReference>